<keyword evidence="2" id="KW-0472">Membrane</keyword>
<dbReference type="PROSITE" id="PS51257">
    <property type="entry name" value="PROKAR_LIPOPROTEIN"/>
    <property type="match status" value="1"/>
</dbReference>
<comment type="subcellular location">
    <subcellularLocation>
        <location evidence="1">Cell outer membrane</location>
    </subcellularLocation>
</comment>
<dbReference type="EMBL" id="BSDE01000007">
    <property type="protein sequence ID" value="GLH74550.1"/>
    <property type="molecule type" value="Genomic_DNA"/>
</dbReference>
<evidence type="ECO:0000256" key="2">
    <source>
        <dbReference type="ARBA" id="ARBA00023136"/>
    </source>
</evidence>
<dbReference type="InterPro" id="IPR036942">
    <property type="entry name" value="Beta-barrel_TonB_sf"/>
</dbReference>
<keyword evidence="4" id="KW-0732">Signal</keyword>
<gene>
    <name evidence="5" type="ORF">GETHLI_30520</name>
</gene>
<feature type="chain" id="PRO_5047166724" description="TonB-dependent receptor" evidence="4">
    <location>
        <begin position="33"/>
        <end position="1055"/>
    </location>
</feature>
<evidence type="ECO:0000313" key="6">
    <source>
        <dbReference type="Proteomes" id="UP001165069"/>
    </source>
</evidence>
<evidence type="ECO:0008006" key="7">
    <source>
        <dbReference type="Google" id="ProtNLM"/>
    </source>
</evidence>
<dbReference type="InterPro" id="IPR013784">
    <property type="entry name" value="Carb-bd-like_fold"/>
</dbReference>
<reference evidence="5 6" key="1">
    <citation type="journal article" date="2023" name="Antonie Van Leeuwenhoek">
        <title>Mesoterricola silvestris gen. nov., sp. nov., Mesoterricola sediminis sp. nov., Geothrix oryzae sp. nov., Geothrix edaphica sp. nov., Geothrix rubra sp. nov., and Geothrix limicola sp. nov., six novel members of Acidobacteriota isolated from soils.</title>
        <authorList>
            <person name="Itoh H."/>
            <person name="Sugisawa Y."/>
            <person name="Mise K."/>
            <person name="Xu Z."/>
            <person name="Kuniyasu M."/>
            <person name="Ushijima N."/>
            <person name="Kawano K."/>
            <person name="Kobayashi E."/>
            <person name="Shiratori Y."/>
            <person name="Masuda Y."/>
            <person name="Senoo K."/>
        </authorList>
    </citation>
    <scope>NUCLEOTIDE SEQUENCE [LARGE SCALE GENOMIC DNA]</scope>
    <source>
        <strain evidence="5 6">Red804</strain>
    </source>
</reference>
<keyword evidence="3" id="KW-0998">Cell outer membrane</keyword>
<dbReference type="SUPFAM" id="SSF49452">
    <property type="entry name" value="Starch-binding domain-like"/>
    <property type="match status" value="1"/>
</dbReference>
<sequence length="1055" mass="114146">MRMRSAMRLSSLGLTLAAGCALVGQTTTGALAGQVKDSSGKPIPGAKVILSSPALFTPRTVLSDANGEWRAPLLPVGNYKVQVFKDEFVGSEAHDVRVGIGTAVRQDLVLKPISKAGMVVEVVAEGAEADKASTKTSMNFSAEVLDTLSGLDRGFEGAADLSAGVAGTSGGGYSVRGGATQNTLYRINGTDIKDDLQGAQVGTWVIEDNIADVQVVLSPLNARNGRALGGQVNVVTKSGGNDFEGSIRAHLSRPTWNSRNPYTKDTPHQISDNLSRTFDVTASGPIVKDRIWFSIGTILTPSATSSNEIGAAYPLARGPMRTGDPQIDAAVANGVPSGYAFASFLTDAKPYTQGYSSNYFEAKVTGALNANHSVDLSYVGSGNKITNVDPGVGVIRVEALGTQEEKRSAWGLNYRGILGEATFLGGRVNRYRSQAIFPTGDPKFSSNPVNLWLDDIAPNDHYWYSVGLPFGMGTTPRPDKRNNTSGNLNLKLFRDLPGGQHEIDFGAEYYQADRTTQSQIGADNRAFRVGGAYYNAASRDWLFPAIIWPYYNQLGQSSSGNTGLAPTMFQYFGQDGITKNTTSSLYANDSLTINNHWGMMVGLRFDAINVIDTTGKTLAKASDLSPRFQLRWDVKGDSHHVFTLTAARFQGDFTSGFTAAFITEATSKEVSYGFSGIPGQPDPYSDPAHAVRWLTYAQLIDPRNYTASNTYLSNYGLGPTTAYGFSDNSKSYILDPHLKSPYLDEATLTYRASFASGNYMRFTYVSRAWKKDWAFSSDYTPSQLVTISDPSHSGLADKLASTVHVFNSDDLIRRYQALEVEIFQRITSALTLNGTYTYGRLTGNSNGGDNPYSTFRDNSIPGYYGNRTFLIQNLGKTNEDIAPTGPLNSDQTHHVRLNFSLERPLDKGRISYSALVRYDSGNNWSAAYAAPLGENAGGPMPNISNAPPAPATYTQYYGGRGQYTYNDQYQVDVKVSFRIPLGFKTLQLIGDLQINNVFNQMEQGTYSTATASLPYGANHLFLNTTSSGTFGGANPKEANYWIAGRSVGASLGMRF</sequence>
<feature type="signal peptide" evidence="4">
    <location>
        <begin position="1"/>
        <end position="32"/>
    </location>
</feature>
<evidence type="ECO:0000256" key="3">
    <source>
        <dbReference type="ARBA" id="ARBA00023237"/>
    </source>
</evidence>
<name>A0ABQ5QJL1_9BACT</name>
<comment type="caution">
    <text evidence="5">The sequence shown here is derived from an EMBL/GenBank/DDBJ whole genome shotgun (WGS) entry which is preliminary data.</text>
</comment>
<evidence type="ECO:0000256" key="4">
    <source>
        <dbReference type="SAM" id="SignalP"/>
    </source>
</evidence>
<evidence type="ECO:0000313" key="5">
    <source>
        <dbReference type="EMBL" id="GLH74550.1"/>
    </source>
</evidence>
<protein>
    <recommendedName>
        <fullName evidence="7">TonB-dependent receptor</fullName>
    </recommendedName>
</protein>
<evidence type="ECO:0000256" key="1">
    <source>
        <dbReference type="ARBA" id="ARBA00004442"/>
    </source>
</evidence>
<dbReference type="Gene3D" id="2.40.170.20">
    <property type="entry name" value="TonB-dependent receptor, beta-barrel domain"/>
    <property type="match status" value="1"/>
</dbReference>
<dbReference type="SUPFAM" id="SSF56935">
    <property type="entry name" value="Porins"/>
    <property type="match status" value="1"/>
</dbReference>
<proteinExistence type="predicted"/>
<organism evidence="5 6">
    <name type="scientific">Geothrix limicola</name>
    <dbReference type="NCBI Taxonomy" id="2927978"/>
    <lineage>
        <taxon>Bacteria</taxon>
        <taxon>Pseudomonadati</taxon>
        <taxon>Acidobacteriota</taxon>
        <taxon>Holophagae</taxon>
        <taxon>Holophagales</taxon>
        <taxon>Holophagaceae</taxon>
        <taxon>Geothrix</taxon>
    </lineage>
</organism>
<accession>A0ABQ5QJL1</accession>
<dbReference type="Pfam" id="PF13620">
    <property type="entry name" value="CarboxypepD_reg"/>
    <property type="match status" value="1"/>
</dbReference>
<dbReference type="Gene3D" id="2.60.40.1120">
    <property type="entry name" value="Carboxypeptidase-like, regulatory domain"/>
    <property type="match status" value="1"/>
</dbReference>
<dbReference type="Proteomes" id="UP001165069">
    <property type="component" value="Unassembled WGS sequence"/>
</dbReference>
<keyword evidence="6" id="KW-1185">Reference proteome</keyword>